<comment type="similarity">
    <text evidence="1">Belongs to the scytalone dehydratase family.</text>
</comment>
<dbReference type="SUPFAM" id="SSF54427">
    <property type="entry name" value="NTF2-like"/>
    <property type="match status" value="1"/>
</dbReference>
<proteinExistence type="inferred from homology"/>
<evidence type="ECO:0000256" key="1">
    <source>
        <dbReference type="ARBA" id="ARBA00008584"/>
    </source>
</evidence>
<dbReference type="Pfam" id="PF02982">
    <property type="entry name" value="Scytalone_dh"/>
    <property type="match status" value="1"/>
</dbReference>
<comment type="caution">
    <text evidence="4">The sequence shown here is derived from an EMBL/GenBank/DDBJ whole genome shotgun (WGS) entry which is preliminary data.</text>
</comment>
<evidence type="ECO:0000313" key="4">
    <source>
        <dbReference type="EMBL" id="KAF2878564.1"/>
    </source>
</evidence>
<evidence type="ECO:0000256" key="2">
    <source>
        <dbReference type="ARBA" id="ARBA00023239"/>
    </source>
</evidence>
<evidence type="ECO:0000259" key="3">
    <source>
        <dbReference type="Pfam" id="PF02982"/>
    </source>
</evidence>
<dbReference type="OrthoDB" id="5281072at2759"/>
<protein>
    <submittedName>
        <fullName evidence="4">Scytalone dehydratase</fullName>
    </submittedName>
</protein>
<sequence length="99" mass="11581">MVSSQHFLGNLRIRTQHFVGASKWEHTAPDEITGFHQMRVAHQIYADDELKQVLVKGHAHGKATIWYKQVESVWKFAGIEPDIRWGEYDPDKIFEHPKE</sequence>
<dbReference type="GO" id="GO:0016829">
    <property type="term" value="F:lyase activity"/>
    <property type="evidence" value="ECO:0007669"/>
    <property type="project" value="UniProtKB-KW"/>
</dbReference>
<dbReference type="Proteomes" id="UP000481861">
    <property type="component" value="Unassembled WGS sequence"/>
</dbReference>
<gene>
    <name evidence="4" type="ORF">BDV95DRAFT_557783</name>
</gene>
<accession>A0A7C8MWB3</accession>
<evidence type="ECO:0000313" key="5">
    <source>
        <dbReference type="Proteomes" id="UP000481861"/>
    </source>
</evidence>
<dbReference type="InterPro" id="IPR049884">
    <property type="entry name" value="Scytalone_dh"/>
</dbReference>
<dbReference type="EMBL" id="JAADJZ010000001">
    <property type="protein sequence ID" value="KAF2878564.1"/>
    <property type="molecule type" value="Genomic_DNA"/>
</dbReference>
<organism evidence="4 5">
    <name type="scientific">Massariosphaeria phaeospora</name>
    <dbReference type="NCBI Taxonomy" id="100035"/>
    <lineage>
        <taxon>Eukaryota</taxon>
        <taxon>Fungi</taxon>
        <taxon>Dikarya</taxon>
        <taxon>Ascomycota</taxon>
        <taxon>Pezizomycotina</taxon>
        <taxon>Dothideomycetes</taxon>
        <taxon>Pleosporomycetidae</taxon>
        <taxon>Pleosporales</taxon>
        <taxon>Pleosporales incertae sedis</taxon>
        <taxon>Massariosphaeria</taxon>
    </lineage>
</organism>
<keyword evidence="5" id="KW-1185">Reference proteome</keyword>
<name>A0A7C8MWB3_9PLEO</name>
<feature type="domain" description="Scytalone dehydratase-like" evidence="3">
    <location>
        <begin position="1"/>
        <end position="98"/>
    </location>
</feature>
<dbReference type="Gene3D" id="3.10.450.50">
    <property type="match status" value="1"/>
</dbReference>
<reference evidence="4 5" key="1">
    <citation type="submission" date="2020-01" db="EMBL/GenBank/DDBJ databases">
        <authorList>
            <consortium name="DOE Joint Genome Institute"/>
            <person name="Haridas S."/>
            <person name="Albert R."/>
            <person name="Binder M."/>
            <person name="Bloem J."/>
            <person name="Labutti K."/>
            <person name="Salamov A."/>
            <person name="Andreopoulos B."/>
            <person name="Baker S.E."/>
            <person name="Barry K."/>
            <person name="Bills G."/>
            <person name="Bluhm B.H."/>
            <person name="Cannon C."/>
            <person name="Castanera R."/>
            <person name="Culley D.E."/>
            <person name="Daum C."/>
            <person name="Ezra D."/>
            <person name="Gonzalez J.B."/>
            <person name="Henrissat B."/>
            <person name="Kuo A."/>
            <person name="Liang C."/>
            <person name="Lipzen A."/>
            <person name="Lutzoni F."/>
            <person name="Magnuson J."/>
            <person name="Mondo S."/>
            <person name="Nolan M."/>
            <person name="Ohm R."/>
            <person name="Pangilinan J."/>
            <person name="Park H.-J.H."/>
            <person name="Ramirez L."/>
            <person name="Alfaro M."/>
            <person name="Sun H."/>
            <person name="Tritt A."/>
            <person name="Yoshinaga Y."/>
            <person name="Zwiers L.-H.L."/>
            <person name="Turgeon B.G."/>
            <person name="Goodwin S.B."/>
            <person name="Spatafora J.W."/>
            <person name="Crous P.W."/>
            <person name="Grigoriev I.V."/>
        </authorList>
    </citation>
    <scope>NUCLEOTIDE SEQUENCE [LARGE SCALE GENOMIC DNA]</scope>
    <source>
        <strain evidence="4 5">CBS 611.86</strain>
    </source>
</reference>
<dbReference type="AlphaFoldDB" id="A0A7C8MWB3"/>
<keyword evidence="2" id="KW-0456">Lyase</keyword>
<dbReference type="InterPro" id="IPR032710">
    <property type="entry name" value="NTF2-like_dom_sf"/>
</dbReference>